<dbReference type="Pfam" id="PF00582">
    <property type="entry name" value="Usp"/>
    <property type="match status" value="2"/>
</dbReference>
<dbReference type="PRINTS" id="PR01438">
    <property type="entry name" value="UNVRSLSTRESS"/>
</dbReference>
<dbReference type="Gene3D" id="3.40.50.620">
    <property type="entry name" value="HUPs"/>
    <property type="match status" value="2"/>
</dbReference>
<evidence type="ECO:0000313" key="3">
    <source>
        <dbReference type="EMBL" id="KRV46494.1"/>
    </source>
</evidence>
<dbReference type="RefSeq" id="WP_018386582.1">
    <property type="nucleotide sequence ID" value="NZ_LLZU01000039.1"/>
</dbReference>
<dbReference type="EMBL" id="LLZU01000039">
    <property type="protein sequence ID" value="KRV46494.1"/>
    <property type="molecule type" value="Genomic_DNA"/>
</dbReference>
<evidence type="ECO:0000256" key="1">
    <source>
        <dbReference type="ARBA" id="ARBA00008791"/>
    </source>
</evidence>
<organism evidence="3 4">
    <name type="scientific">Wenjunlia vitaminophila</name>
    <name type="common">Streptomyces vitaminophilus</name>
    <dbReference type="NCBI Taxonomy" id="76728"/>
    <lineage>
        <taxon>Bacteria</taxon>
        <taxon>Bacillati</taxon>
        <taxon>Actinomycetota</taxon>
        <taxon>Actinomycetes</taxon>
        <taxon>Kitasatosporales</taxon>
        <taxon>Streptomycetaceae</taxon>
        <taxon>Wenjunlia</taxon>
    </lineage>
</organism>
<dbReference type="InterPro" id="IPR006016">
    <property type="entry name" value="UspA"/>
</dbReference>
<keyword evidence="4" id="KW-1185">Reference proteome</keyword>
<dbReference type="PANTHER" id="PTHR46268">
    <property type="entry name" value="STRESS RESPONSE PROTEIN NHAX"/>
    <property type="match status" value="1"/>
</dbReference>
<dbReference type="InterPro" id="IPR006015">
    <property type="entry name" value="Universal_stress_UspA"/>
</dbReference>
<reference evidence="3 4" key="1">
    <citation type="submission" date="2015-10" db="EMBL/GenBank/DDBJ databases">
        <title>Draft genome sequence of pyrrolomycin-producing Streptomyces vitaminophilus.</title>
        <authorList>
            <person name="Graham D.E."/>
            <person name="Mahan K.M."/>
            <person name="Klingeman D.M."/>
            <person name="Hettich R.L."/>
            <person name="Parry R.J."/>
        </authorList>
    </citation>
    <scope>NUCLEOTIDE SEQUENCE [LARGE SCALE GENOMIC DNA]</scope>
    <source>
        <strain evidence="3 4">ATCC 31673</strain>
    </source>
</reference>
<dbReference type="OrthoDB" id="3174546at2"/>
<protein>
    <submittedName>
        <fullName evidence="3">Universal stress protein UspA</fullName>
    </submittedName>
</protein>
<dbReference type="eggNOG" id="COG0589">
    <property type="taxonomic scope" value="Bacteria"/>
</dbReference>
<comment type="caution">
    <text evidence="3">The sequence shown here is derived from an EMBL/GenBank/DDBJ whole genome shotgun (WGS) entry which is preliminary data.</text>
</comment>
<proteinExistence type="inferred from homology"/>
<dbReference type="STRING" id="76728.AQ490_11400"/>
<evidence type="ECO:0000259" key="2">
    <source>
        <dbReference type="Pfam" id="PF00582"/>
    </source>
</evidence>
<evidence type="ECO:0000313" key="4">
    <source>
        <dbReference type="Proteomes" id="UP000050867"/>
    </source>
</evidence>
<gene>
    <name evidence="3" type="ORF">AQ490_11400</name>
</gene>
<dbReference type="PANTHER" id="PTHR46268:SF6">
    <property type="entry name" value="UNIVERSAL STRESS PROTEIN UP12"/>
    <property type="match status" value="1"/>
</dbReference>
<name>A0A0T6LK99_WENVI</name>
<dbReference type="Proteomes" id="UP000050867">
    <property type="component" value="Unassembled WGS sequence"/>
</dbReference>
<sequence>MSLPVVVGVDGSSSSLDAVDLAAREARLRGCGLRVVHAFLWPVMHVPLGPSPLGPSGGGLRNMVDRMVAEAVERARSVAPDVEVTEAVVTGEPLTVLEAQSRRAELVVVGSRGLGGFTGLLLGSTAVHMAAHAHCPVMVVRERPGPGNRIVLGVDGSPAGDAAVGFAFAEAALRGTDIAALHAWTPWNVDVPPPQDPSMPYAYEPGMLADGEERLLAEAVAGRRERYPGVAVEYEVVRGGAREALIEASRNAELLVVGARGRGGFTGLLLGSVSQAVLHHAHCPVVVVRAPEARR</sequence>
<comment type="similarity">
    <text evidence="1">Belongs to the universal stress protein A family.</text>
</comment>
<accession>A0A0T6LK99</accession>
<feature type="domain" description="UspA" evidence="2">
    <location>
        <begin position="4"/>
        <end position="141"/>
    </location>
</feature>
<feature type="domain" description="UspA" evidence="2">
    <location>
        <begin position="149"/>
        <end position="289"/>
    </location>
</feature>
<dbReference type="SUPFAM" id="SSF52402">
    <property type="entry name" value="Adenine nucleotide alpha hydrolases-like"/>
    <property type="match status" value="2"/>
</dbReference>
<dbReference type="InterPro" id="IPR014729">
    <property type="entry name" value="Rossmann-like_a/b/a_fold"/>
</dbReference>
<dbReference type="AlphaFoldDB" id="A0A0T6LK99"/>